<proteinExistence type="predicted"/>
<dbReference type="OrthoDB" id="5971311at2759"/>
<dbReference type="GeneID" id="110984483"/>
<reference evidence="2" key="1">
    <citation type="submission" date="2025-08" db="UniProtKB">
        <authorList>
            <consortium name="RefSeq"/>
        </authorList>
    </citation>
    <scope>IDENTIFICATION</scope>
</reference>
<keyword evidence="1" id="KW-1185">Reference proteome</keyword>
<organism evidence="1 2">
    <name type="scientific">Acanthaster planci</name>
    <name type="common">Crown-of-thorns starfish</name>
    <dbReference type="NCBI Taxonomy" id="133434"/>
    <lineage>
        <taxon>Eukaryota</taxon>
        <taxon>Metazoa</taxon>
        <taxon>Echinodermata</taxon>
        <taxon>Eleutherozoa</taxon>
        <taxon>Asterozoa</taxon>
        <taxon>Asteroidea</taxon>
        <taxon>Valvatacea</taxon>
        <taxon>Valvatida</taxon>
        <taxon>Acanthasteridae</taxon>
        <taxon>Acanthaster</taxon>
    </lineage>
</organism>
<gene>
    <name evidence="2" type="primary">LOC110984483</name>
</gene>
<dbReference type="Proteomes" id="UP000694845">
    <property type="component" value="Unplaced"/>
</dbReference>
<sequence>MIGTVVICLPCKHTERTLTVEHKGVKEKFLFANLSNDQSKIQWAAFYSDCVHEIVPVEEGSRITITYNVLKQEEDSYICEYGLCQRQSFSTGPMVAADNKSTLDNIVSDVSNISAKVKRASYEHLGIFLQHRYTMAALAAGNLKGCDQVLYEGLQARGLPCHPLTVLVHQIENPDEEDCFEETRDVFLLSQEVMDYVKKNGPRPSLPFPGQALFIREWTEETFLISEETTEAEYCGNCTEGGETESLYLQSALVIGTPEQGKAKGGPSKKN</sequence>
<dbReference type="AlphaFoldDB" id="A0A8B7Z449"/>
<evidence type="ECO:0000313" key="2">
    <source>
        <dbReference type="RefSeq" id="XP_022100409.1"/>
    </source>
</evidence>
<dbReference type="PANTHER" id="PTHR33099:SF14">
    <property type="entry name" value="PROLYL 4-HYDROXYLASE ALPHA SUBUNIT FE(2+) 2OG DIOXYGENASE DOMAIN-CONTAINING PROTEIN"/>
    <property type="match status" value="1"/>
</dbReference>
<dbReference type="OMA" id="CKHTERT"/>
<evidence type="ECO:0000313" key="1">
    <source>
        <dbReference type="Proteomes" id="UP000694845"/>
    </source>
</evidence>
<accession>A0A8B7Z449</accession>
<dbReference type="RefSeq" id="XP_022100409.1">
    <property type="nucleotide sequence ID" value="XM_022244717.1"/>
</dbReference>
<name>A0A8B7Z449_ACAPL</name>
<dbReference type="PANTHER" id="PTHR33099">
    <property type="entry name" value="FE2OG DIOXYGENASE DOMAIN-CONTAINING PROTEIN"/>
    <property type="match status" value="1"/>
</dbReference>
<protein>
    <submittedName>
        <fullName evidence="2">Uncharacterized protein LOC110984483 isoform X1</fullName>
    </submittedName>
</protein>
<dbReference type="KEGG" id="aplc:110984483"/>